<dbReference type="OrthoDB" id="46159at2759"/>
<accession>A0A9P9XBC9</accession>
<dbReference type="InterPro" id="IPR024395">
    <property type="entry name" value="CLASP_N_dom"/>
</dbReference>
<evidence type="ECO:0000313" key="3">
    <source>
        <dbReference type="EMBL" id="KAI3545115.1"/>
    </source>
</evidence>
<feature type="region of interest" description="Disordered" evidence="1">
    <location>
        <begin position="1"/>
        <end position="46"/>
    </location>
</feature>
<dbReference type="AlphaFoldDB" id="A0A9P9XBC9"/>
<keyword evidence="4" id="KW-1185">Reference proteome</keyword>
<dbReference type="Pfam" id="PF12348">
    <property type="entry name" value="CLASP_N"/>
    <property type="match status" value="1"/>
</dbReference>
<protein>
    <submittedName>
        <fullName evidence="3">STU1</fullName>
    </submittedName>
</protein>
<dbReference type="EMBL" id="SDAQ01000063">
    <property type="protein sequence ID" value="KAI3545115.1"/>
    <property type="molecule type" value="Genomic_DNA"/>
</dbReference>
<feature type="compositionally biased region" description="Basic and acidic residues" evidence="1">
    <location>
        <begin position="1"/>
        <end position="19"/>
    </location>
</feature>
<feature type="region of interest" description="Disordered" evidence="1">
    <location>
        <begin position="158"/>
        <end position="185"/>
    </location>
</feature>
<evidence type="ECO:0000313" key="4">
    <source>
        <dbReference type="Proteomes" id="UP001056436"/>
    </source>
</evidence>
<reference evidence="3" key="1">
    <citation type="submission" date="2019-01" db="EMBL/GenBank/DDBJ databases">
        <title>Colletotrichum abscissum LGMF1257.</title>
        <authorList>
            <person name="Baroncelli R."/>
        </authorList>
    </citation>
    <scope>NUCLEOTIDE SEQUENCE</scope>
    <source>
        <strain evidence="3">Ca142</strain>
    </source>
</reference>
<name>A0A9P9XBC9_9PEZI</name>
<gene>
    <name evidence="3" type="ORF">CABS02_09458</name>
</gene>
<sequence>MAWMDEAGHFREESPRDANSKPQWGHDSIASECPVTPAPETRSEVELSYANARRELDDIFREKMMYFEGRESEQNWLKREESMTKLRSFEIAKNKALELPNSALASFNRCEHELNTIEKINEVLRESREDLEPLQPTSSGTPFQGSYLEAPEPLAALGPDLSPISPDSGDSEDSEPSEQGAQPATLAASSFSLSAAIEIFTVQWQNETYLVKGHVLSYPQWLRKLKTVQPVAAIKPNNLDYAVEIIAAAATLSQSHICNLLNDVSFPESSHAMLCGKAQHTTRHSVTDATSTPIS</sequence>
<organism evidence="3 4">
    <name type="scientific">Colletotrichum abscissum</name>
    <dbReference type="NCBI Taxonomy" id="1671311"/>
    <lineage>
        <taxon>Eukaryota</taxon>
        <taxon>Fungi</taxon>
        <taxon>Dikarya</taxon>
        <taxon>Ascomycota</taxon>
        <taxon>Pezizomycotina</taxon>
        <taxon>Sordariomycetes</taxon>
        <taxon>Hypocreomycetidae</taxon>
        <taxon>Glomerellales</taxon>
        <taxon>Glomerellaceae</taxon>
        <taxon>Colletotrichum</taxon>
        <taxon>Colletotrichum acutatum species complex</taxon>
    </lineage>
</organism>
<evidence type="ECO:0000259" key="2">
    <source>
        <dbReference type="Pfam" id="PF12348"/>
    </source>
</evidence>
<comment type="caution">
    <text evidence="3">The sequence shown here is derived from an EMBL/GenBank/DDBJ whole genome shotgun (WGS) entry which is preliminary data.</text>
</comment>
<evidence type="ECO:0000256" key="1">
    <source>
        <dbReference type="SAM" id="MobiDB-lite"/>
    </source>
</evidence>
<proteinExistence type="predicted"/>
<feature type="domain" description="CLASP N-terminal" evidence="2">
    <location>
        <begin position="56"/>
        <end position="89"/>
    </location>
</feature>
<dbReference type="Proteomes" id="UP001056436">
    <property type="component" value="Unassembled WGS sequence"/>
</dbReference>